<keyword evidence="3" id="KW-1185">Reference proteome</keyword>
<feature type="chain" id="PRO_5046379882" description="Cellulase" evidence="1">
    <location>
        <begin position="17"/>
        <end position="270"/>
    </location>
</feature>
<feature type="signal peptide" evidence="1">
    <location>
        <begin position="1"/>
        <end position="16"/>
    </location>
</feature>
<name>A0ABP0LF03_9DINO</name>
<comment type="caution">
    <text evidence="2">The sequence shown here is derived from an EMBL/GenBank/DDBJ whole genome shotgun (WGS) entry which is preliminary data.</text>
</comment>
<proteinExistence type="predicted"/>
<organism evidence="2 3">
    <name type="scientific">Durusdinium trenchii</name>
    <dbReference type="NCBI Taxonomy" id="1381693"/>
    <lineage>
        <taxon>Eukaryota</taxon>
        <taxon>Sar</taxon>
        <taxon>Alveolata</taxon>
        <taxon>Dinophyceae</taxon>
        <taxon>Suessiales</taxon>
        <taxon>Symbiodiniaceae</taxon>
        <taxon>Durusdinium</taxon>
    </lineage>
</organism>
<dbReference type="EMBL" id="CAXAMN010012225">
    <property type="protein sequence ID" value="CAK9037750.1"/>
    <property type="molecule type" value="Genomic_DNA"/>
</dbReference>
<evidence type="ECO:0000313" key="2">
    <source>
        <dbReference type="EMBL" id="CAK9037750.1"/>
    </source>
</evidence>
<sequence length="270" mass="29634">MKLFSAALLTLATGQADWCRWVPLASQQYVPQCSGYVYPFGTYGHPVCASWCQWVPGPSWVYTPECRGCYSFVTTSQKSASVSLVQRACKKSCQWLSRPAWEGTHDCKTCEQPLEQFVIPVVFTEKLSEPGLKVKVKVQLPDWCQWVPLSSLQYVAECGSSARPAGAAGPADPADPAAPSVTERCASWCSWTSASSWPDTPECKHCTPDTLPNVTYSTTGCVEWCQWVSRPAWHRTPDCAGCESPAPNIQNITQPMSHDASHLAIPDLVP</sequence>
<evidence type="ECO:0000256" key="1">
    <source>
        <dbReference type="SAM" id="SignalP"/>
    </source>
</evidence>
<protein>
    <recommendedName>
        <fullName evidence="4">Cellulase</fullName>
    </recommendedName>
</protein>
<gene>
    <name evidence="2" type="ORF">CCMP2556_LOCUS20801</name>
</gene>
<accession>A0ABP0LF03</accession>
<keyword evidence="1" id="KW-0732">Signal</keyword>
<dbReference type="Proteomes" id="UP001642484">
    <property type="component" value="Unassembled WGS sequence"/>
</dbReference>
<reference evidence="2 3" key="1">
    <citation type="submission" date="2024-02" db="EMBL/GenBank/DDBJ databases">
        <authorList>
            <person name="Chen Y."/>
            <person name="Shah S."/>
            <person name="Dougan E. K."/>
            <person name="Thang M."/>
            <person name="Chan C."/>
        </authorList>
    </citation>
    <scope>NUCLEOTIDE SEQUENCE [LARGE SCALE GENOMIC DNA]</scope>
</reference>
<evidence type="ECO:0008006" key="4">
    <source>
        <dbReference type="Google" id="ProtNLM"/>
    </source>
</evidence>
<evidence type="ECO:0000313" key="3">
    <source>
        <dbReference type="Proteomes" id="UP001642484"/>
    </source>
</evidence>